<dbReference type="PANTHER" id="PTHR33360">
    <property type="entry name" value="TRANSPOSASE FOR INSERTION SEQUENCE ELEMENT IS200"/>
    <property type="match status" value="1"/>
</dbReference>
<dbReference type="InterPro" id="IPR036515">
    <property type="entry name" value="Transposase_17_sf"/>
</dbReference>
<evidence type="ECO:0000313" key="2">
    <source>
        <dbReference type="EMBL" id="PIT95462.1"/>
    </source>
</evidence>
<protein>
    <submittedName>
        <fullName evidence="2">IS200/IS605 family transposase</fullName>
    </submittedName>
</protein>
<dbReference type="NCBIfam" id="NF033573">
    <property type="entry name" value="transpos_IS200"/>
    <property type="match status" value="1"/>
</dbReference>
<dbReference type="EMBL" id="PFAO01000025">
    <property type="protein sequence ID" value="PIT95462.1"/>
    <property type="molecule type" value="Genomic_DNA"/>
</dbReference>
<reference evidence="3" key="1">
    <citation type="submission" date="2017-09" db="EMBL/GenBank/DDBJ databases">
        <title>Depth-based differentiation of microbial function through sediment-hosted aquifers and enrichment of novel symbionts in the deep terrestrial subsurface.</title>
        <authorList>
            <person name="Probst A.J."/>
            <person name="Ladd B."/>
            <person name="Jarett J.K."/>
            <person name="Geller-Mcgrath D.E."/>
            <person name="Sieber C.M.K."/>
            <person name="Emerson J.B."/>
            <person name="Anantharaman K."/>
            <person name="Thomas B.C."/>
            <person name="Malmstrom R."/>
            <person name="Stieglmeier M."/>
            <person name="Klingl A."/>
            <person name="Woyke T."/>
            <person name="Ryan C.M."/>
            <person name="Banfield J.F."/>
        </authorList>
    </citation>
    <scope>NUCLEOTIDE SEQUENCE [LARGE SCALE GENOMIC DNA]</scope>
</reference>
<dbReference type="Pfam" id="PF01797">
    <property type="entry name" value="Y1_Tnp"/>
    <property type="match status" value="1"/>
</dbReference>
<gene>
    <name evidence="2" type="ORF">COT96_01125</name>
</gene>
<feature type="domain" description="Transposase IS200-like" evidence="1">
    <location>
        <begin position="12"/>
        <end position="65"/>
    </location>
</feature>
<dbReference type="PANTHER" id="PTHR33360:SF2">
    <property type="entry name" value="TRANSPOSASE FOR INSERTION SEQUENCE ELEMENT IS200"/>
    <property type="match status" value="1"/>
</dbReference>
<accession>A0A2M6WRS1</accession>
<dbReference type="AlphaFoldDB" id="A0A2M6WRS1"/>
<dbReference type="InterPro" id="IPR002686">
    <property type="entry name" value="Transposase_17"/>
</dbReference>
<evidence type="ECO:0000313" key="3">
    <source>
        <dbReference type="Proteomes" id="UP000228964"/>
    </source>
</evidence>
<dbReference type="SUPFAM" id="SSF143422">
    <property type="entry name" value="Transposase IS200-like"/>
    <property type="match status" value="1"/>
</dbReference>
<comment type="caution">
    <text evidence="2">The sequence shown here is derived from an EMBL/GenBank/DDBJ whole genome shotgun (WGS) entry which is preliminary data.</text>
</comment>
<organism evidence="2 3">
    <name type="scientific">Candidatus Falkowbacteria bacterium CG10_big_fil_rev_8_21_14_0_10_38_22</name>
    <dbReference type="NCBI Taxonomy" id="1974564"/>
    <lineage>
        <taxon>Bacteria</taxon>
        <taxon>Candidatus Falkowiibacteriota</taxon>
    </lineage>
</organism>
<feature type="non-terminal residue" evidence="2">
    <location>
        <position position="66"/>
    </location>
</feature>
<name>A0A2M6WRS1_9BACT</name>
<dbReference type="GO" id="GO:0004803">
    <property type="term" value="F:transposase activity"/>
    <property type="evidence" value="ECO:0007669"/>
    <property type="project" value="InterPro"/>
</dbReference>
<dbReference type="Gene3D" id="3.30.70.1290">
    <property type="entry name" value="Transposase IS200-like"/>
    <property type="match status" value="1"/>
</dbReference>
<dbReference type="Proteomes" id="UP000228964">
    <property type="component" value="Unassembled WGS sequence"/>
</dbReference>
<dbReference type="GO" id="GO:0006313">
    <property type="term" value="P:DNA transposition"/>
    <property type="evidence" value="ECO:0007669"/>
    <property type="project" value="InterPro"/>
</dbReference>
<evidence type="ECO:0000259" key="1">
    <source>
        <dbReference type="Pfam" id="PF01797"/>
    </source>
</evidence>
<sequence>MKYERKTSHGIYDHKFHLCWITKYRFPVLTGDVGVRLRDLVKQVCQEQSVEIIQGHVRPEHVHLVA</sequence>
<proteinExistence type="predicted"/>
<dbReference type="GO" id="GO:0003677">
    <property type="term" value="F:DNA binding"/>
    <property type="evidence" value="ECO:0007669"/>
    <property type="project" value="InterPro"/>
</dbReference>